<dbReference type="Pfam" id="PF00071">
    <property type="entry name" value="Ras"/>
    <property type="match status" value="1"/>
</dbReference>
<dbReference type="GO" id="GO:0016020">
    <property type="term" value="C:membrane"/>
    <property type="evidence" value="ECO:0007669"/>
    <property type="project" value="InterPro"/>
</dbReference>
<dbReference type="InterPro" id="IPR001806">
    <property type="entry name" value="Small_GTPase"/>
</dbReference>
<keyword evidence="1" id="KW-0547">Nucleotide-binding</keyword>
<keyword evidence="3" id="KW-1133">Transmembrane helix</keyword>
<evidence type="ECO:0000313" key="5">
    <source>
        <dbReference type="Proteomes" id="UP000694545"/>
    </source>
</evidence>
<dbReference type="SMART" id="SM00173">
    <property type="entry name" value="RAS"/>
    <property type="match status" value="1"/>
</dbReference>
<dbReference type="GO" id="GO:0007165">
    <property type="term" value="P:signal transduction"/>
    <property type="evidence" value="ECO:0007669"/>
    <property type="project" value="InterPro"/>
</dbReference>
<organism evidence="4 5">
    <name type="scientific">Varanus komodoensis</name>
    <name type="common">Komodo dragon</name>
    <dbReference type="NCBI Taxonomy" id="61221"/>
    <lineage>
        <taxon>Eukaryota</taxon>
        <taxon>Metazoa</taxon>
        <taxon>Chordata</taxon>
        <taxon>Craniata</taxon>
        <taxon>Vertebrata</taxon>
        <taxon>Euteleostomi</taxon>
        <taxon>Lepidosauria</taxon>
        <taxon>Squamata</taxon>
        <taxon>Bifurcata</taxon>
        <taxon>Unidentata</taxon>
        <taxon>Episquamata</taxon>
        <taxon>Toxicofera</taxon>
        <taxon>Anguimorpha</taxon>
        <taxon>Paleoanguimorpha</taxon>
        <taxon>Varanoidea</taxon>
        <taxon>Varanidae</taxon>
        <taxon>Varanus</taxon>
    </lineage>
</organism>
<dbReference type="GO" id="GO:0003924">
    <property type="term" value="F:GTPase activity"/>
    <property type="evidence" value="ECO:0007669"/>
    <property type="project" value="InterPro"/>
</dbReference>
<name>A0A8D2L1T7_VARKO</name>
<feature type="transmembrane region" description="Helical" evidence="3">
    <location>
        <begin position="35"/>
        <end position="54"/>
    </location>
</feature>
<reference evidence="4" key="2">
    <citation type="submission" date="2025-09" db="UniProtKB">
        <authorList>
            <consortium name="Ensembl"/>
        </authorList>
    </citation>
    <scope>IDENTIFICATION</scope>
</reference>
<protein>
    <submittedName>
        <fullName evidence="4">Ras like without CAAX 2</fullName>
    </submittedName>
</protein>
<evidence type="ECO:0000313" key="4">
    <source>
        <dbReference type="Ensembl" id="ENSVKKP00000015437.1"/>
    </source>
</evidence>
<dbReference type="InterPro" id="IPR020849">
    <property type="entry name" value="Small_GTPase_Ras-type"/>
</dbReference>
<evidence type="ECO:0000256" key="3">
    <source>
        <dbReference type="SAM" id="Phobius"/>
    </source>
</evidence>
<dbReference type="Ensembl" id="ENSVKKT00000015807.1">
    <property type="protein sequence ID" value="ENSVKKP00000015437.1"/>
    <property type="gene ID" value="ENSVKKG00000010461.1"/>
</dbReference>
<dbReference type="SUPFAM" id="SSF52540">
    <property type="entry name" value="P-loop containing nucleoside triphosphate hydrolases"/>
    <property type="match status" value="1"/>
</dbReference>
<dbReference type="GO" id="GO:0005525">
    <property type="term" value="F:GTP binding"/>
    <property type="evidence" value="ECO:0007669"/>
    <property type="project" value="UniProtKB-KW"/>
</dbReference>
<keyword evidence="3" id="KW-0812">Transmembrane</keyword>
<dbReference type="Gene3D" id="3.40.50.300">
    <property type="entry name" value="P-loop containing nucleotide triphosphate hydrolases"/>
    <property type="match status" value="1"/>
</dbReference>
<keyword evidence="5" id="KW-1185">Reference proteome</keyword>
<proteinExistence type="predicted"/>
<dbReference type="AlphaFoldDB" id="A0A8D2L1T7"/>
<keyword evidence="3" id="KW-0472">Membrane</keyword>
<dbReference type="PANTHER" id="PTHR24070">
    <property type="entry name" value="RAS, DI-RAS, AND RHEB FAMILY MEMBERS OF SMALL GTPASE SUPERFAMILY"/>
    <property type="match status" value="1"/>
</dbReference>
<evidence type="ECO:0000256" key="1">
    <source>
        <dbReference type="ARBA" id="ARBA00022741"/>
    </source>
</evidence>
<keyword evidence="2" id="KW-0342">GTP-binding</keyword>
<reference evidence="4" key="1">
    <citation type="submission" date="2025-08" db="UniProtKB">
        <authorList>
            <consortium name="Ensembl"/>
        </authorList>
    </citation>
    <scope>IDENTIFICATION</scope>
</reference>
<evidence type="ECO:0000256" key="2">
    <source>
        <dbReference type="ARBA" id="ARBA00023134"/>
    </source>
</evidence>
<dbReference type="InterPro" id="IPR027417">
    <property type="entry name" value="P-loop_NTPase"/>
</dbReference>
<accession>A0A8D2L1T7</accession>
<dbReference type="Proteomes" id="UP000694545">
    <property type="component" value="Unplaced"/>
</dbReference>
<sequence>MSPCHLRVGRWRHTEESSNSASAGKSCVPASASCASFYVTIGSWLLSLYVFPAMTMQFISHRFPDYHDPTIEDAYKTQVRIDDEPAYLDILDTAGQHALDWSNQIWMLDLFQMETNICEVERASSFAIPSRTGSPFKKLRNSRSSFIASGIPTTYPWCWWGTKLISRSLGRKKLDTI</sequence>